<dbReference type="RefSeq" id="WP_377364969.1">
    <property type="nucleotide sequence ID" value="NZ_JBHTMN010000003.1"/>
</dbReference>
<feature type="chain" id="PRO_5046047330" evidence="1">
    <location>
        <begin position="26"/>
        <end position="304"/>
    </location>
</feature>
<proteinExistence type="predicted"/>
<accession>A0ABW4AXF1</accession>
<dbReference type="PANTHER" id="PTHR40590">
    <property type="entry name" value="CYTOPLASMIC PROTEIN-RELATED"/>
    <property type="match status" value="1"/>
</dbReference>
<dbReference type="EMBL" id="JBHTMN010000003">
    <property type="protein sequence ID" value="MFD1382214.1"/>
    <property type="molecule type" value="Genomic_DNA"/>
</dbReference>
<dbReference type="PANTHER" id="PTHR40590:SF1">
    <property type="entry name" value="CYTOPLASMIC PROTEIN"/>
    <property type="match status" value="1"/>
</dbReference>
<keyword evidence="1" id="KW-0732">Signal</keyword>
<dbReference type="CDD" id="cd14789">
    <property type="entry name" value="Tiki"/>
    <property type="match status" value="1"/>
</dbReference>
<comment type="caution">
    <text evidence="2">The sequence shown here is derived from an EMBL/GenBank/DDBJ whole genome shotgun (WGS) entry which is preliminary data.</text>
</comment>
<sequence>MRLFYRLFKSTLTLYLVLATASVLASTYQPFLWKVQYQRATVYLAGSIHALTEDFYPLPTAYESAFNESDRLAVELDPQALDPYRSAQIVRQKMWLPEGVTLERFLSDAHLKQLKELAKHNGSSYEQMLKLRPWMLVEQLTQAQLAQGDYQADLGVDLHFLTLAKEKGLPILELETLSQQINAIADAPFQAQLAMLETSLDQYEDQDYMGEMVEYWRTAKPDELYQFVYEDVLTTPALKPMMEALLDKRNRHMADIIGLYLSQAPSRPLTTFVVVGALHLSGPNSVIKLLEQKGYYVEPLFTAQ</sequence>
<organism evidence="2 3">
    <name type="scientific">Rhodanobacter aciditrophus</name>
    <dbReference type="NCBI Taxonomy" id="1623218"/>
    <lineage>
        <taxon>Bacteria</taxon>
        <taxon>Pseudomonadati</taxon>
        <taxon>Pseudomonadota</taxon>
        <taxon>Gammaproteobacteria</taxon>
        <taxon>Lysobacterales</taxon>
        <taxon>Rhodanobacteraceae</taxon>
        <taxon>Rhodanobacter</taxon>
    </lineage>
</organism>
<feature type="signal peptide" evidence="1">
    <location>
        <begin position="1"/>
        <end position="25"/>
    </location>
</feature>
<evidence type="ECO:0000256" key="1">
    <source>
        <dbReference type="SAM" id="SignalP"/>
    </source>
</evidence>
<dbReference type="InterPro" id="IPR047111">
    <property type="entry name" value="YbaP-like"/>
</dbReference>
<name>A0ABW4AXF1_9GAMM</name>
<gene>
    <name evidence="2" type="ORF">ACFQ45_02470</name>
</gene>
<dbReference type="Pfam" id="PF01963">
    <property type="entry name" value="TraB_PrgY_gumN"/>
    <property type="match status" value="1"/>
</dbReference>
<keyword evidence="3" id="KW-1185">Reference proteome</keyword>
<evidence type="ECO:0000313" key="2">
    <source>
        <dbReference type="EMBL" id="MFD1382214.1"/>
    </source>
</evidence>
<protein>
    <submittedName>
        <fullName evidence="2">TraB/GumN family protein</fullName>
    </submittedName>
</protein>
<dbReference type="InterPro" id="IPR002816">
    <property type="entry name" value="TraB/PrgY/GumN_fam"/>
</dbReference>
<reference evidence="3" key="1">
    <citation type="journal article" date="2019" name="Int. J. Syst. Evol. Microbiol.">
        <title>The Global Catalogue of Microorganisms (GCM) 10K type strain sequencing project: providing services to taxonomists for standard genome sequencing and annotation.</title>
        <authorList>
            <consortium name="The Broad Institute Genomics Platform"/>
            <consortium name="The Broad Institute Genome Sequencing Center for Infectious Disease"/>
            <person name="Wu L."/>
            <person name="Ma J."/>
        </authorList>
    </citation>
    <scope>NUCLEOTIDE SEQUENCE [LARGE SCALE GENOMIC DNA]</scope>
    <source>
        <strain evidence="3">JCM 30774</strain>
    </source>
</reference>
<dbReference type="Proteomes" id="UP001597059">
    <property type="component" value="Unassembled WGS sequence"/>
</dbReference>
<evidence type="ECO:0000313" key="3">
    <source>
        <dbReference type="Proteomes" id="UP001597059"/>
    </source>
</evidence>